<sequence length="205" mass="22499">MERVENAARSRTQSKTHRITVTAMLSAVSAVLMFVDFSVPFMPAFIKMDVSELPALLASFSLGPVYGVAVCFIKNLINCLRTSTGCVGELCNFLLGAIFVYAAGSVYLRFHNHKSRKGAIIGSVLGALAMALLSVPLNYYLTYPIYAKLMPIDVIVGMYQAIRPSANGLLDCLVTFNMPFTFLKGMIDVILCFLIYKPLSPLLHK</sequence>
<dbReference type="Pfam" id="PF12822">
    <property type="entry name" value="ECF_trnsprt"/>
    <property type="match status" value="1"/>
</dbReference>
<dbReference type="KEGG" id="ohi:H8790_02920"/>
<evidence type="ECO:0000256" key="8">
    <source>
        <dbReference type="PIRNR" id="PIRNR037778"/>
    </source>
</evidence>
<organism evidence="10 11">
    <name type="scientific">Oscillibacter hominis</name>
    <dbReference type="NCBI Taxonomy" id="2763056"/>
    <lineage>
        <taxon>Bacteria</taxon>
        <taxon>Bacillati</taxon>
        <taxon>Bacillota</taxon>
        <taxon>Clostridia</taxon>
        <taxon>Eubacteriales</taxon>
        <taxon>Oscillospiraceae</taxon>
        <taxon>Oscillibacter</taxon>
    </lineage>
</organism>
<dbReference type="AlphaFoldDB" id="A0A7G9B627"/>
<evidence type="ECO:0000256" key="6">
    <source>
        <dbReference type="ARBA" id="ARBA00022989"/>
    </source>
</evidence>
<dbReference type="GO" id="GO:0005886">
    <property type="term" value="C:plasma membrane"/>
    <property type="evidence" value="ECO:0007669"/>
    <property type="project" value="UniProtKB-SubCell"/>
</dbReference>
<feature type="transmembrane region" description="Helical" evidence="9">
    <location>
        <begin position="120"/>
        <end position="141"/>
    </location>
</feature>
<evidence type="ECO:0000313" key="10">
    <source>
        <dbReference type="EMBL" id="QNL45008.1"/>
    </source>
</evidence>
<evidence type="ECO:0000256" key="3">
    <source>
        <dbReference type="ARBA" id="ARBA00022448"/>
    </source>
</evidence>
<name>A0A7G9B627_9FIRM</name>
<evidence type="ECO:0000256" key="7">
    <source>
        <dbReference type="ARBA" id="ARBA00023136"/>
    </source>
</evidence>
<comment type="function">
    <text evidence="8">Probably a riboflavin-binding protein that interacts with the energy-coupling factor (ECF) ABC-transporter complex.</text>
</comment>
<feature type="transmembrane region" description="Helical" evidence="9">
    <location>
        <begin position="168"/>
        <end position="196"/>
    </location>
</feature>
<dbReference type="Proteomes" id="UP000515960">
    <property type="component" value="Chromosome"/>
</dbReference>
<dbReference type="EMBL" id="CP060490">
    <property type="protein sequence ID" value="QNL45008.1"/>
    <property type="molecule type" value="Genomic_DNA"/>
</dbReference>
<feature type="transmembrane region" description="Helical" evidence="9">
    <location>
        <begin position="53"/>
        <end position="73"/>
    </location>
</feature>
<keyword evidence="6 9" id="KW-1133">Transmembrane helix</keyword>
<keyword evidence="11" id="KW-1185">Reference proteome</keyword>
<dbReference type="PIRSF" id="PIRSF037778">
    <property type="entry name" value="UCP037778_transp_RibU"/>
    <property type="match status" value="1"/>
</dbReference>
<keyword evidence="3 8" id="KW-0813">Transport</keyword>
<dbReference type="InterPro" id="IPR025720">
    <property type="entry name" value="RibU"/>
</dbReference>
<protein>
    <recommendedName>
        <fullName evidence="8">Riboflavin transporter</fullName>
    </recommendedName>
</protein>
<gene>
    <name evidence="10" type="ORF">H8790_02920</name>
</gene>
<dbReference type="InterPro" id="IPR024529">
    <property type="entry name" value="ECF_trnsprt_substrate-spec"/>
</dbReference>
<accession>A0A7G9B627</accession>
<dbReference type="PANTHER" id="PTHR38438">
    <property type="entry name" value="RIBOFLAVIN TRANSPORTER RIBU"/>
    <property type="match status" value="1"/>
</dbReference>
<proteinExistence type="inferred from homology"/>
<reference evidence="10 11" key="1">
    <citation type="submission" date="2020-08" db="EMBL/GenBank/DDBJ databases">
        <authorList>
            <person name="Liu C."/>
            <person name="Sun Q."/>
        </authorList>
    </citation>
    <scope>NUCLEOTIDE SEQUENCE [LARGE SCALE GENOMIC DNA]</scope>
    <source>
        <strain evidence="10 11">NSJ-62</strain>
    </source>
</reference>
<feature type="transmembrane region" description="Helical" evidence="9">
    <location>
        <begin position="85"/>
        <end position="108"/>
    </location>
</feature>
<comment type="similarity">
    <text evidence="2 8">Belongs to the prokaryotic riboflavin transporter (P-RFT) (TC 2.A.87) family.</text>
</comment>
<dbReference type="GO" id="GO:0032217">
    <property type="term" value="F:riboflavin transmembrane transporter activity"/>
    <property type="evidence" value="ECO:0007669"/>
    <property type="project" value="UniProtKB-UniRule"/>
</dbReference>
<dbReference type="PANTHER" id="PTHR38438:SF1">
    <property type="entry name" value="RIBOFLAVIN TRANSPORTER RIBU"/>
    <property type="match status" value="1"/>
</dbReference>
<evidence type="ECO:0000256" key="4">
    <source>
        <dbReference type="ARBA" id="ARBA00022475"/>
    </source>
</evidence>
<evidence type="ECO:0000313" key="11">
    <source>
        <dbReference type="Proteomes" id="UP000515960"/>
    </source>
</evidence>
<keyword evidence="7 8" id="KW-0472">Membrane</keyword>
<evidence type="ECO:0000256" key="1">
    <source>
        <dbReference type="ARBA" id="ARBA00004651"/>
    </source>
</evidence>
<feature type="transmembrane region" description="Helical" evidence="9">
    <location>
        <begin position="21"/>
        <end position="41"/>
    </location>
</feature>
<keyword evidence="5 9" id="KW-0812">Transmembrane</keyword>
<comment type="subcellular location">
    <subcellularLocation>
        <location evidence="1">Cell membrane</location>
        <topology evidence="1">Multi-pass membrane protein</topology>
    </subcellularLocation>
</comment>
<evidence type="ECO:0000256" key="5">
    <source>
        <dbReference type="ARBA" id="ARBA00022692"/>
    </source>
</evidence>
<evidence type="ECO:0000256" key="9">
    <source>
        <dbReference type="SAM" id="Phobius"/>
    </source>
</evidence>
<evidence type="ECO:0000256" key="2">
    <source>
        <dbReference type="ARBA" id="ARBA00005540"/>
    </source>
</evidence>
<dbReference type="Gene3D" id="1.10.1760.20">
    <property type="match status" value="1"/>
</dbReference>
<keyword evidence="4 8" id="KW-1003">Cell membrane</keyword>
<dbReference type="RefSeq" id="WP_187333527.1">
    <property type="nucleotide sequence ID" value="NZ_CP060490.1"/>
</dbReference>